<keyword evidence="3" id="KW-0378">Hydrolase</keyword>
<comment type="caution">
    <text evidence="3">The sequence shown here is derived from an EMBL/GenBank/DDBJ whole genome shotgun (WGS) entry which is preliminary data.</text>
</comment>
<dbReference type="AlphaFoldDB" id="A0A1Y3YW51"/>
<evidence type="ECO:0000259" key="2">
    <source>
        <dbReference type="Pfam" id="PF12990"/>
    </source>
</evidence>
<dbReference type="PANTHER" id="PTHR34985:SF1">
    <property type="entry name" value="SLR0554 PROTEIN"/>
    <property type="match status" value="1"/>
</dbReference>
<proteinExistence type="predicted"/>
<dbReference type="GO" id="GO:0004386">
    <property type="term" value="F:helicase activity"/>
    <property type="evidence" value="ECO:0007669"/>
    <property type="project" value="UniProtKB-KW"/>
</dbReference>
<evidence type="ECO:0000313" key="4">
    <source>
        <dbReference type="Proteomes" id="UP000195386"/>
    </source>
</evidence>
<dbReference type="Proteomes" id="UP000195386">
    <property type="component" value="Unassembled WGS sequence"/>
</dbReference>
<protein>
    <submittedName>
        <fullName evidence="3">Helicase</fullName>
    </submittedName>
</protein>
<evidence type="ECO:0000259" key="1">
    <source>
        <dbReference type="Pfam" id="PF05272"/>
    </source>
</evidence>
<accession>A0A1Y3YW51</accession>
<dbReference type="PANTHER" id="PTHR34985">
    <property type="entry name" value="SLR0554 PROTEIN"/>
    <property type="match status" value="1"/>
</dbReference>
<name>A0A1Y3YW51_9BACE</name>
<feature type="domain" description="Virulence-associated protein E-like" evidence="1">
    <location>
        <begin position="113"/>
        <end position="326"/>
    </location>
</feature>
<sequence>MMKKCIMKLISFLLRNRKRERQSRIKKCNPTEQVNRFLQTGYAFRYNRLTEETEYRPIGIADKAFLPVGKRELNSLCLEAHARGILCWDKDISRFLFSKYVPEYHPFLLYFEQLPAWDGIDRIDNLAHRVSSEPFWISGFHTWMLALAAQWTGRTGKHANSVAPLLVSSRQGCLKSTFCKSLMPDSLSRYYSDEIELTSRSNVTRKMSEMGLLNLDEFDKYSAKQMPLLKSLMQMADLNLCKAYQKNFCNLPRIASFIGTSNRFDLLSDTTGSRRFLCVEVKDKIDCSHIEHKQIYAQLKQELADGARYWFTAEEEQELQEHNLAFRHHNPADEVLHSCFRPATAEDSKEEVIHLSAADIFKELKRQNPAAMRGTNPNSFSQRLVPAGFVRKHGRYGNFYPVVPLA</sequence>
<organism evidence="3 4">
    <name type="scientific">Bacteroides clarus</name>
    <dbReference type="NCBI Taxonomy" id="626929"/>
    <lineage>
        <taxon>Bacteria</taxon>
        <taxon>Pseudomonadati</taxon>
        <taxon>Bacteroidota</taxon>
        <taxon>Bacteroidia</taxon>
        <taxon>Bacteroidales</taxon>
        <taxon>Bacteroidaceae</taxon>
        <taxon>Bacteroides</taxon>
    </lineage>
</organism>
<dbReference type="EMBL" id="NFII01000003">
    <property type="protein sequence ID" value="OUO02085.1"/>
    <property type="molecule type" value="Genomic_DNA"/>
</dbReference>
<evidence type="ECO:0000313" key="3">
    <source>
        <dbReference type="EMBL" id="OUO02085.1"/>
    </source>
</evidence>
<keyword evidence="3" id="KW-0067">ATP-binding</keyword>
<keyword evidence="3" id="KW-0347">Helicase</keyword>
<dbReference type="InterPro" id="IPR024450">
    <property type="entry name" value="DUF3874"/>
</dbReference>
<gene>
    <name evidence="3" type="ORF">B5F97_04695</name>
</gene>
<dbReference type="Pfam" id="PF12990">
    <property type="entry name" value="DUF3874"/>
    <property type="match status" value="1"/>
</dbReference>
<dbReference type="Pfam" id="PF05272">
    <property type="entry name" value="VapE-like_dom"/>
    <property type="match status" value="1"/>
</dbReference>
<keyword evidence="3" id="KW-0547">Nucleotide-binding</keyword>
<reference evidence="4" key="1">
    <citation type="submission" date="2017-04" db="EMBL/GenBank/DDBJ databases">
        <title>Function of individual gut microbiota members based on whole genome sequencing of pure cultures obtained from chicken caecum.</title>
        <authorList>
            <person name="Medvecky M."/>
            <person name="Cejkova D."/>
            <person name="Polansky O."/>
            <person name="Karasova D."/>
            <person name="Kubasova T."/>
            <person name="Cizek A."/>
            <person name="Rychlik I."/>
        </authorList>
    </citation>
    <scope>NUCLEOTIDE SEQUENCE [LARGE SCALE GENOMIC DNA]</scope>
    <source>
        <strain evidence="4">An43</strain>
    </source>
</reference>
<dbReference type="RefSeq" id="WP_087425589.1">
    <property type="nucleotide sequence ID" value="NZ_NFII01000003.1"/>
</dbReference>
<dbReference type="InterPro" id="IPR007936">
    <property type="entry name" value="VapE-like_dom"/>
</dbReference>
<feature type="domain" description="DUF3874" evidence="2">
    <location>
        <begin position="331"/>
        <end position="402"/>
    </location>
</feature>